<protein>
    <submittedName>
        <fullName evidence="1">Uncharacterized protein</fullName>
    </submittedName>
</protein>
<accession>A0A1R2CGC2</accession>
<dbReference type="Pfam" id="PF04641">
    <property type="entry name" value="Rtf2"/>
    <property type="match status" value="1"/>
</dbReference>
<dbReference type="Proteomes" id="UP000187209">
    <property type="component" value="Unassembled WGS sequence"/>
</dbReference>
<proteinExistence type="predicted"/>
<gene>
    <name evidence="1" type="ORF">SteCoe_10054</name>
</gene>
<comment type="caution">
    <text evidence="1">The sequence shown here is derived from an EMBL/GenBank/DDBJ whole genome shotgun (WGS) entry which is preliminary data.</text>
</comment>
<organism evidence="1 2">
    <name type="scientific">Stentor coeruleus</name>
    <dbReference type="NCBI Taxonomy" id="5963"/>
    <lineage>
        <taxon>Eukaryota</taxon>
        <taxon>Sar</taxon>
        <taxon>Alveolata</taxon>
        <taxon>Ciliophora</taxon>
        <taxon>Postciliodesmatophora</taxon>
        <taxon>Heterotrichea</taxon>
        <taxon>Heterotrichida</taxon>
        <taxon>Stentoridae</taxon>
        <taxon>Stentor</taxon>
    </lineage>
</organism>
<name>A0A1R2CGC2_9CILI</name>
<dbReference type="EMBL" id="MPUH01000160">
    <property type="protein sequence ID" value="OMJ88071.1"/>
    <property type="molecule type" value="Genomic_DNA"/>
</dbReference>
<dbReference type="GO" id="GO:0005634">
    <property type="term" value="C:nucleus"/>
    <property type="evidence" value="ECO:0007669"/>
    <property type="project" value="TreeGrafter"/>
</dbReference>
<dbReference type="InterPro" id="IPR006735">
    <property type="entry name" value="Rtf2"/>
</dbReference>
<keyword evidence="2" id="KW-1185">Reference proteome</keyword>
<dbReference type="PANTHER" id="PTHR12775">
    <property type="entry name" value="PROTEIN C20ORF43 HOMOLOG"/>
    <property type="match status" value="1"/>
</dbReference>
<evidence type="ECO:0000313" key="2">
    <source>
        <dbReference type="Proteomes" id="UP000187209"/>
    </source>
</evidence>
<dbReference type="GO" id="GO:0006274">
    <property type="term" value="P:DNA replication termination"/>
    <property type="evidence" value="ECO:0007669"/>
    <property type="project" value="TreeGrafter"/>
</dbReference>
<sequence>MWNCGCVLSDKALKEIPSSTCLMCSSPITLKIHLNQSKEEQKSNKISLGVKRVKKTSEPEIMKKAKLVDMVEIEKTHQASLSSEVYKSLFSTTEASETFCCRHLRAGLR</sequence>
<dbReference type="PANTHER" id="PTHR12775:SF0">
    <property type="entry name" value="REPLICATION TERMINATION FACTOR 2"/>
    <property type="match status" value="1"/>
</dbReference>
<dbReference type="AlphaFoldDB" id="A0A1R2CGC2"/>
<dbReference type="OrthoDB" id="247013at2759"/>
<evidence type="ECO:0000313" key="1">
    <source>
        <dbReference type="EMBL" id="OMJ88071.1"/>
    </source>
</evidence>
<reference evidence="1 2" key="1">
    <citation type="submission" date="2016-11" db="EMBL/GenBank/DDBJ databases">
        <title>The macronuclear genome of Stentor coeruleus: a giant cell with tiny introns.</title>
        <authorList>
            <person name="Slabodnick M."/>
            <person name="Ruby J.G."/>
            <person name="Reiff S.B."/>
            <person name="Swart E.C."/>
            <person name="Gosai S."/>
            <person name="Prabakaran S."/>
            <person name="Witkowska E."/>
            <person name="Larue G.E."/>
            <person name="Fisher S."/>
            <person name="Freeman R.M."/>
            <person name="Gunawardena J."/>
            <person name="Chu W."/>
            <person name="Stover N.A."/>
            <person name="Gregory B.D."/>
            <person name="Nowacki M."/>
            <person name="Derisi J."/>
            <person name="Roy S.W."/>
            <person name="Marshall W.F."/>
            <person name="Sood P."/>
        </authorList>
    </citation>
    <scope>NUCLEOTIDE SEQUENCE [LARGE SCALE GENOMIC DNA]</scope>
    <source>
        <strain evidence="1">WM001</strain>
    </source>
</reference>